<comment type="caution">
    <text evidence="1">The sequence shown here is derived from an EMBL/GenBank/DDBJ whole genome shotgun (WGS) entry which is preliminary data.</text>
</comment>
<proteinExistence type="predicted"/>
<dbReference type="AlphaFoldDB" id="A0A1D1VT72"/>
<reference evidence="1 2" key="1">
    <citation type="journal article" date="2016" name="Nat. Commun.">
        <title>Extremotolerant tardigrade genome and improved radiotolerance of human cultured cells by tardigrade-unique protein.</title>
        <authorList>
            <person name="Hashimoto T."/>
            <person name="Horikawa D.D."/>
            <person name="Saito Y."/>
            <person name="Kuwahara H."/>
            <person name="Kozuka-Hata H."/>
            <person name="Shin-I T."/>
            <person name="Minakuchi Y."/>
            <person name="Ohishi K."/>
            <person name="Motoyama A."/>
            <person name="Aizu T."/>
            <person name="Enomoto A."/>
            <person name="Kondo K."/>
            <person name="Tanaka S."/>
            <person name="Hara Y."/>
            <person name="Koshikawa S."/>
            <person name="Sagara H."/>
            <person name="Miura T."/>
            <person name="Yokobori S."/>
            <person name="Miyagawa K."/>
            <person name="Suzuki Y."/>
            <person name="Kubo T."/>
            <person name="Oyama M."/>
            <person name="Kohara Y."/>
            <person name="Fujiyama A."/>
            <person name="Arakawa K."/>
            <person name="Katayama T."/>
            <person name="Toyoda A."/>
            <person name="Kunieda T."/>
        </authorList>
    </citation>
    <scope>NUCLEOTIDE SEQUENCE [LARGE SCALE GENOMIC DNA]</scope>
    <source>
        <strain evidence="1 2">YOKOZUNA-1</strain>
    </source>
</reference>
<accession>A0A1D1VT72</accession>
<protein>
    <submittedName>
        <fullName evidence="1">Uncharacterized protein</fullName>
    </submittedName>
</protein>
<name>A0A1D1VT72_RAMVA</name>
<dbReference type="Proteomes" id="UP000186922">
    <property type="component" value="Unassembled WGS sequence"/>
</dbReference>
<keyword evidence="2" id="KW-1185">Reference proteome</keyword>
<dbReference type="EMBL" id="BDGG01000009">
    <property type="protein sequence ID" value="GAV02948.1"/>
    <property type="molecule type" value="Genomic_DNA"/>
</dbReference>
<gene>
    <name evidence="1" type="primary">RvY_13449-1</name>
    <name evidence="1" type="synonym">RvY_13449.1</name>
    <name evidence="1" type="ORF">RvY_13449</name>
</gene>
<evidence type="ECO:0000313" key="1">
    <source>
        <dbReference type="EMBL" id="GAV02948.1"/>
    </source>
</evidence>
<organism evidence="1 2">
    <name type="scientific">Ramazzottius varieornatus</name>
    <name type="common">Water bear</name>
    <name type="synonym">Tardigrade</name>
    <dbReference type="NCBI Taxonomy" id="947166"/>
    <lineage>
        <taxon>Eukaryota</taxon>
        <taxon>Metazoa</taxon>
        <taxon>Ecdysozoa</taxon>
        <taxon>Tardigrada</taxon>
        <taxon>Eutardigrada</taxon>
        <taxon>Parachela</taxon>
        <taxon>Hypsibioidea</taxon>
        <taxon>Ramazzottiidae</taxon>
        <taxon>Ramazzottius</taxon>
    </lineage>
</organism>
<sequence length="146" mass="17134">MDSVITGYDDHTWYEANLMCFDGGRRVRNLDTLRRYIAERHDVFFLVGNQAPTCEEIALNMEEVAEWYKELMRRSQSVEANVRLWPHRRRDELEAIYLAQCDLLAVKLGMDLEVLLTCENKIWEYASAIDKDYQVSSSRVGANNFF</sequence>
<evidence type="ECO:0000313" key="2">
    <source>
        <dbReference type="Proteomes" id="UP000186922"/>
    </source>
</evidence>